<feature type="binding site" evidence="1">
    <location>
        <position position="433"/>
    </location>
    <ligand>
        <name>Mg(2+)</name>
        <dbReference type="ChEBI" id="CHEBI:18420"/>
    </ligand>
</feature>
<keyword evidence="1" id="KW-0533">Nickel</keyword>
<dbReference type="AlphaFoldDB" id="A0A6G4TRP5"/>
<feature type="binding site" evidence="1">
    <location>
        <position position="69"/>
    </location>
    <ligand>
        <name>Ni(2+)</name>
        <dbReference type="ChEBI" id="CHEBI:49786"/>
    </ligand>
</feature>
<feature type="binding site" evidence="1">
    <location>
        <position position="380"/>
    </location>
    <ligand>
        <name>Mg(2+)</name>
        <dbReference type="ChEBI" id="CHEBI:18420"/>
    </ligand>
</feature>
<sequence length="442" mass="48362">MTHRGSRVLHVGSLARVEGEGALHLRVHEQKVEEARLQIYEPPRFFEAFLRGRAHTEPPDITARVCGICPVAYQMSACAALEDACGVTVGGQLAALRRLLYCGEWIESHALHIYLLHAPDFLGAASAIELARSHRNVVERGLRLKQAGNALMELLGGRAIHPVNVRLGGFYRVPTRAELRPLAEQLRHARDDAWETVRWVAGFDFPEAEVEVPLLALAEPGRYAIDGGTPTLLAGERLRQFPVHAFTAEVVEHQVPHSTALHASIDGSPYLTGPLARYTLSGRWLSPLARRAALEAGLGDPWEGVACRNPFRSVVVRAVETLYAVDEALRIIEAYEPPAAAHLDVPPRAGTGHGATEAPRGVLYHRYRLTADGTVADARLVPPTAQNQAAIELDLRRLVQRELDAGDPGDAALTALCERAIRNHDPCISCSTHFLDLTVERT</sequence>
<feature type="binding site" evidence="1">
    <location>
        <position position="430"/>
    </location>
    <ligand>
        <name>Fe cation</name>
        <dbReference type="ChEBI" id="CHEBI:24875"/>
    </ligand>
</feature>
<dbReference type="EMBL" id="JAAKZV010000002">
    <property type="protein sequence ID" value="NGN62462.1"/>
    <property type="molecule type" value="Genomic_DNA"/>
</dbReference>
<dbReference type="GO" id="GO:0016151">
    <property type="term" value="F:nickel cation binding"/>
    <property type="evidence" value="ECO:0007669"/>
    <property type="project" value="InterPro"/>
</dbReference>
<evidence type="ECO:0000313" key="3">
    <source>
        <dbReference type="Proteomes" id="UP000481583"/>
    </source>
</evidence>
<organism evidence="2 3">
    <name type="scientific">Streptomyces coryli</name>
    <dbReference type="NCBI Taxonomy" id="1128680"/>
    <lineage>
        <taxon>Bacteria</taxon>
        <taxon>Bacillati</taxon>
        <taxon>Actinomycetota</taxon>
        <taxon>Actinomycetes</taxon>
        <taxon>Kitasatosporales</taxon>
        <taxon>Streptomycetaceae</taxon>
        <taxon>Streptomyces</taxon>
    </lineage>
</organism>
<dbReference type="RefSeq" id="WP_165229824.1">
    <property type="nucleotide sequence ID" value="NZ_JAAKZV010000002.1"/>
</dbReference>
<keyword evidence="3" id="KW-1185">Reference proteome</keyword>
<name>A0A6G4TRP5_9ACTN</name>
<dbReference type="Pfam" id="PF00374">
    <property type="entry name" value="NiFeSe_Hases"/>
    <property type="match status" value="1"/>
</dbReference>
<accession>A0A6G4TRP5</accession>
<comment type="cofactor">
    <cofactor evidence="1">
        <name>Ni(2+)</name>
        <dbReference type="ChEBI" id="CHEBI:49786"/>
    </cofactor>
</comment>
<dbReference type="InterPro" id="IPR001501">
    <property type="entry name" value="Ni-dep_hyd_lsu"/>
</dbReference>
<feature type="binding site" evidence="1">
    <location>
        <position position="66"/>
    </location>
    <ligand>
        <name>Ni(2+)</name>
        <dbReference type="ChEBI" id="CHEBI:49786"/>
    </ligand>
</feature>
<keyword evidence="1" id="KW-0479">Metal-binding</keyword>
<feature type="binding site" evidence="1">
    <location>
        <position position="69"/>
    </location>
    <ligand>
        <name>Fe cation</name>
        <dbReference type="ChEBI" id="CHEBI:24875"/>
    </ligand>
</feature>
<dbReference type="Gene3D" id="1.10.645.10">
    <property type="entry name" value="Cytochrome-c3 Hydrogenase, chain B"/>
    <property type="match status" value="1"/>
</dbReference>
<dbReference type="PANTHER" id="PTHR43600">
    <property type="entry name" value="COENZYME F420 HYDROGENASE, SUBUNIT ALPHA"/>
    <property type="match status" value="1"/>
</dbReference>
<evidence type="ECO:0000313" key="2">
    <source>
        <dbReference type="EMBL" id="NGN62462.1"/>
    </source>
</evidence>
<comment type="cofactor">
    <cofactor evidence="1">
        <name>Fe cation</name>
        <dbReference type="ChEBI" id="CHEBI:24875"/>
    </cofactor>
</comment>
<comment type="caution">
    <text evidence="2">The sequence shown here is derived from an EMBL/GenBank/DDBJ whole genome shotgun (WGS) entry which is preliminary data.</text>
</comment>
<proteinExistence type="predicted"/>
<keyword evidence="1" id="KW-0460">Magnesium</keyword>
<dbReference type="Proteomes" id="UP000481583">
    <property type="component" value="Unassembled WGS sequence"/>
</dbReference>
<gene>
    <name evidence="2" type="ORF">G5C51_00860</name>
</gene>
<protein>
    <submittedName>
        <fullName evidence="2">Ni/Fe hydrogenase subunit alpha</fullName>
    </submittedName>
</protein>
<feature type="binding site" evidence="1">
    <location>
        <position position="47"/>
    </location>
    <ligand>
        <name>Mg(2+)</name>
        <dbReference type="ChEBI" id="CHEBI:18420"/>
    </ligand>
</feature>
<keyword evidence="1" id="KW-0408">Iron</keyword>
<reference evidence="2 3" key="1">
    <citation type="submission" date="2020-02" db="EMBL/GenBank/DDBJ databases">
        <title>Whole-genome analyses of novel actinobacteria.</title>
        <authorList>
            <person name="Sahin N."/>
        </authorList>
    </citation>
    <scope>NUCLEOTIDE SEQUENCE [LARGE SCALE GENOMIC DNA]</scope>
    <source>
        <strain evidence="2 3">A7024</strain>
    </source>
</reference>
<evidence type="ECO:0000256" key="1">
    <source>
        <dbReference type="PIRSR" id="PIRSR601501-1"/>
    </source>
</evidence>
<dbReference type="SUPFAM" id="SSF56762">
    <property type="entry name" value="HydB/Nqo4-like"/>
    <property type="match status" value="1"/>
</dbReference>
<feature type="binding site" evidence="1">
    <location>
        <position position="427"/>
    </location>
    <ligand>
        <name>Ni(2+)</name>
        <dbReference type="ChEBI" id="CHEBI:49786"/>
    </ligand>
</feature>
<dbReference type="InterPro" id="IPR029014">
    <property type="entry name" value="NiFe-Hase_large"/>
</dbReference>
<dbReference type="PANTHER" id="PTHR43600:SF4">
    <property type="entry name" value="CYTOSOLIC NIFE-HYDROGENASE, ALPHA SUBUNIT"/>
    <property type="match status" value="1"/>
</dbReference>